<dbReference type="InterPro" id="IPR004875">
    <property type="entry name" value="DDE_SF_endonuclease_dom"/>
</dbReference>
<protein>
    <recommendedName>
        <fullName evidence="1">DDE-1 domain-containing protein</fullName>
    </recommendedName>
</protein>
<sequence>MDEVPLQFDMPLTRTVNKKGAKSVNLRTTGHEKTHFTVVLACTASGQKLPPMAIFKRKTMPKEQFPKGIVVEVNPKGWMDELKMMSWLRQCYSKRTGGFFRRTKSV</sequence>
<organism evidence="2 3">
    <name type="scientific">Littorina saxatilis</name>
    <dbReference type="NCBI Taxonomy" id="31220"/>
    <lineage>
        <taxon>Eukaryota</taxon>
        <taxon>Metazoa</taxon>
        <taxon>Spiralia</taxon>
        <taxon>Lophotrochozoa</taxon>
        <taxon>Mollusca</taxon>
        <taxon>Gastropoda</taxon>
        <taxon>Caenogastropoda</taxon>
        <taxon>Littorinimorpha</taxon>
        <taxon>Littorinoidea</taxon>
        <taxon>Littorinidae</taxon>
        <taxon>Littorina</taxon>
    </lineage>
</organism>
<name>A0AAN9BRV2_9CAEN</name>
<dbReference type="AlphaFoldDB" id="A0AAN9BRV2"/>
<dbReference type="GO" id="GO:0003676">
    <property type="term" value="F:nucleic acid binding"/>
    <property type="evidence" value="ECO:0007669"/>
    <property type="project" value="InterPro"/>
</dbReference>
<gene>
    <name evidence="2" type="ORF">V1264_014230</name>
</gene>
<dbReference type="Pfam" id="PF03184">
    <property type="entry name" value="DDE_1"/>
    <property type="match status" value="1"/>
</dbReference>
<evidence type="ECO:0000313" key="3">
    <source>
        <dbReference type="Proteomes" id="UP001374579"/>
    </source>
</evidence>
<dbReference type="Proteomes" id="UP001374579">
    <property type="component" value="Unassembled WGS sequence"/>
</dbReference>
<accession>A0AAN9BRV2</accession>
<feature type="domain" description="DDE-1" evidence="1">
    <location>
        <begin position="34"/>
        <end position="97"/>
    </location>
</feature>
<proteinExistence type="predicted"/>
<keyword evidence="3" id="KW-1185">Reference proteome</keyword>
<comment type="caution">
    <text evidence="2">The sequence shown here is derived from an EMBL/GenBank/DDBJ whole genome shotgun (WGS) entry which is preliminary data.</text>
</comment>
<dbReference type="EMBL" id="JBAMIC010000003">
    <property type="protein sequence ID" value="KAK7110338.1"/>
    <property type="molecule type" value="Genomic_DNA"/>
</dbReference>
<evidence type="ECO:0000259" key="1">
    <source>
        <dbReference type="Pfam" id="PF03184"/>
    </source>
</evidence>
<reference evidence="2 3" key="1">
    <citation type="submission" date="2024-02" db="EMBL/GenBank/DDBJ databases">
        <title>Chromosome-scale genome assembly of the rough periwinkle Littorina saxatilis.</title>
        <authorList>
            <person name="De Jode A."/>
            <person name="Faria R."/>
            <person name="Formenti G."/>
            <person name="Sims Y."/>
            <person name="Smith T.P."/>
            <person name="Tracey A."/>
            <person name="Wood J.M.D."/>
            <person name="Zagrodzka Z.B."/>
            <person name="Johannesson K."/>
            <person name="Butlin R.K."/>
            <person name="Leder E.H."/>
        </authorList>
    </citation>
    <scope>NUCLEOTIDE SEQUENCE [LARGE SCALE GENOMIC DNA]</scope>
    <source>
        <strain evidence="2">Snail1</strain>
        <tissue evidence="2">Muscle</tissue>
    </source>
</reference>
<evidence type="ECO:0000313" key="2">
    <source>
        <dbReference type="EMBL" id="KAK7110338.1"/>
    </source>
</evidence>